<sequence length="387" mass="42938">MSKQSLILAVKEADYLDRLAEYVRHSSIGETWQITAFTNPAALKHFIRGGYRIDFIAAQPAMLEGLGESMGSIPRAALVAYLGQTQDYPEVLQYQPLPQLLQACSAVYAASGERLLVQGGSGGDRRTDVISVYSASGGIGKTTLALQLAQQAGLRGMRVFYLNLEQWNATSIWFGEEGGDDFSQLLYTLQTQPGKAFLRLAELRKRHPALQIDYLPPCSNAEERLSLTADHVNQLLQAVIGIGHYDLVVVDLDSRLEPLHYEVFKASDHTLWLVNEQAVVRRKTELALMYGEQKWGVAFQEGRRSFRFIQIQFESGDRLEVEGKFNLQAEGSLPYIEEWAKGRLPNNIHSSPAYLGAVEVLLNRFFMSERGATDAGGRGAAVKVANP</sequence>
<dbReference type="Gene3D" id="3.40.50.300">
    <property type="entry name" value="P-loop containing nucleotide triphosphate hydrolases"/>
    <property type="match status" value="1"/>
</dbReference>
<reference evidence="2" key="1">
    <citation type="journal article" date="2019" name="Int. J. Syst. Evol. Microbiol.">
        <title>The Global Catalogue of Microorganisms (GCM) 10K type strain sequencing project: providing services to taxonomists for standard genome sequencing and annotation.</title>
        <authorList>
            <consortium name="The Broad Institute Genomics Platform"/>
            <consortium name="The Broad Institute Genome Sequencing Center for Infectious Disease"/>
            <person name="Wu L."/>
            <person name="Ma J."/>
        </authorList>
    </citation>
    <scope>NUCLEOTIDE SEQUENCE [LARGE SCALE GENOMIC DNA]</scope>
    <source>
        <strain evidence="2">CGMCC 1.3240</strain>
    </source>
</reference>
<name>A0ABW0VQZ7_9BACL</name>
<comment type="caution">
    <text evidence="1">The sequence shown here is derived from an EMBL/GenBank/DDBJ whole genome shotgun (WGS) entry which is preliminary data.</text>
</comment>
<evidence type="ECO:0000313" key="1">
    <source>
        <dbReference type="EMBL" id="MFC5648328.1"/>
    </source>
</evidence>
<dbReference type="PANTHER" id="PTHR13696">
    <property type="entry name" value="P-LOOP CONTAINING NUCLEOSIDE TRIPHOSPHATE HYDROLASE"/>
    <property type="match status" value="1"/>
</dbReference>
<dbReference type="InterPro" id="IPR050678">
    <property type="entry name" value="DNA_Partitioning_ATPase"/>
</dbReference>
<evidence type="ECO:0008006" key="3">
    <source>
        <dbReference type="Google" id="ProtNLM"/>
    </source>
</evidence>
<dbReference type="RefSeq" id="WP_379186777.1">
    <property type="nucleotide sequence ID" value="NZ_JBHSOW010000015.1"/>
</dbReference>
<dbReference type="InterPro" id="IPR027417">
    <property type="entry name" value="P-loop_NTPase"/>
</dbReference>
<keyword evidence="2" id="KW-1185">Reference proteome</keyword>
<evidence type="ECO:0000313" key="2">
    <source>
        <dbReference type="Proteomes" id="UP001596047"/>
    </source>
</evidence>
<organism evidence="1 2">
    <name type="scientific">Paenibacillus solisilvae</name>
    <dbReference type="NCBI Taxonomy" id="2486751"/>
    <lineage>
        <taxon>Bacteria</taxon>
        <taxon>Bacillati</taxon>
        <taxon>Bacillota</taxon>
        <taxon>Bacilli</taxon>
        <taxon>Bacillales</taxon>
        <taxon>Paenibacillaceae</taxon>
        <taxon>Paenibacillus</taxon>
    </lineage>
</organism>
<protein>
    <recommendedName>
        <fullName evidence="3">AAA domain-containing protein</fullName>
    </recommendedName>
</protein>
<dbReference type="EMBL" id="JBHSOW010000015">
    <property type="protein sequence ID" value="MFC5648328.1"/>
    <property type="molecule type" value="Genomic_DNA"/>
</dbReference>
<accession>A0ABW0VQZ7</accession>
<dbReference type="SUPFAM" id="SSF52540">
    <property type="entry name" value="P-loop containing nucleoside triphosphate hydrolases"/>
    <property type="match status" value="1"/>
</dbReference>
<dbReference type="PANTHER" id="PTHR13696:SF52">
    <property type="entry name" value="PARA FAMILY PROTEIN CT_582"/>
    <property type="match status" value="1"/>
</dbReference>
<dbReference type="Gene3D" id="3.40.50.10850">
    <property type="entry name" value="Ntrc-like two-domain protein"/>
    <property type="match status" value="1"/>
</dbReference>
<gene>
    <name evidence="1" type="ORF">ACFPYJ_04180</name>
</gene>
<dbReference type="Proteomes" id="UP001596047">
    <property type="component" value="Unassembled WGS sequence"/>
</dbReference>
<proteinExistence type="predicted"/>